<proteinExistence type="predicted"/>
<dbReference type="PANTHER" id="PTHR33741">
    <property type="entry name" value="TRANSMEMBRANE PROTEIN DDB_G0269096-RELATED"/>
    <property type="match status" value="1"/>
</dbReference>
<feature type="transmembrane region" description="Helical" evidence="2">
    <location>
        <begin position="126"/>
        <end position="145"/>
    </location>
</feature>
<feature type="domain" description="CBS" evidence="3">
    <location>
        <begin position="298"/>
        <end position="354"/>
    </location>
</feature>
<gene>
    <name evidence="4" type="ORF">CSC3H3_01185</name>
</gene>
<accession>A0ABN5FKF4</accession>
<dbReference type="PANTHER" id="PTHR33741:SF5">
    <property type="entry name" value="TRANSMEMBRANE PROTEIN DDB_G0269096-RELATED"/>
    <property type="match status" value="1"/>
</dbReference>
<feature type="transmembrane region" description="Helical" evidence="2">
    <location>
        <begin position="200"/>
        <end position="218"/>
    </location>
</feature>
<keyword evidence="5" id="KW-1185">Reference proteome</keyword>
<dbReference type="Proteomes" id="UP000233458">
    <property type="component" value="Chromosome"/>
</dbReference>
<evidence type="ECO:0000313" key="5">
    <source>
        <dbReference type="Proteomes" id="UP000233458"/>
    </source>
</evidence>
<keyword evidence="1" id="KW-0129">CBS domain</keyword>
<keyword evidence="2" id="KW-0812">Transmembrane</keyword>
<keyword evidence="2" id="KW-0472">Membrane</keyword>
<keyword evidence="2" id="KW-1133">Transmembrane helix</keyword>
<dbReference type="InterPro" id="IPR046342">
    <property type="entry name" value="CBS_dom_sf"/>
</dbReference>
<name>A0ABN5FKF4_9PROT</name>
<feature type="transmembrane region" description="Helical" evidence="2">
    <location>
        <begin position="151"/>
        <end position="170"/>
    </location>
</feature>
<dbReference type="EMBL" id="CP024199">
    <property type="protein sequence ID" value="AUG54858.1"/>
    <property type="molecule type" value="Genomic_DNA"/>
</dbReference>
<dbReference type="CDD" id="cd02205">
    <property type="entry name" value="CBS_pair_SF"/>
    <property type="match status" value="1"/>
</dbReference>
<dbReference type="Gene3D" id="3.10.580.10">
    <property type="entry name" value="CBS-domain"/>
    <property type="match status" value="1"/>
</dbReference>
<dbReference type="PROSITE" id="PS51371">
    <property type="entry name" value="CBS"/>
    <property type="match status" value="1"/>
</dbReference>
<evidence type="ECO:0000256" key="1">
    <source>
        <dbReference type="PROSITE-ProRule" id="PRU00703"/>
    </source>
</evidence>
<feature type="transmembrane region" description="Helical" evidence="2">
    <location>
        <begin position="6"/>
        <end position="28"/>
    </location>
</feature>
<sequence>MTLSSEATFIIRAFGLGILGIGISLGICKIGKKNSPLRSNPRHVLTKQNQQQTNSRFGWLPPVPVGSTFRNRLLAAFGALFGISLTGLICAEFIGQGLWAPLIVAPIGASAVLLFAVPSSPLAQPWAIIGGNTLSAAIGMAVAYFVDDAVLGIGLAVSFAIIVMSLTRCLHPPGGAAALTAVLGGKVVSSWGVLFPLLPVGVNSCLLVIIGVIFHKIIGHSYPHRSATSIEQAAHAHHTRDLPPHIRSSFIRSDITTVLERQDETFDIDPEDLETLVEEVALQARCRKDGQVTCQEIMSRDVIFVGREMSADIAISLLLHHKIRTLPVLDANETLLGTVGLRDLVYSNGKVGDYLSPAIVAAPDDLAFNLIPHFTTGDIHAVVIADRKMKIKGIISQTDILSNMFNMSLLK</sequence>
<organism evidence="4 5">
    <name type="scientific">Thalassospira marina</name>
    <dbReference type="NCBI Taxonomy" id="2048283"/>
    <lineage>
        <taxon>Bacteria</taxon>
        <taxon>Pseudomonadati</taxon>
        <taxon>Pseudomonadota</taxon>
        <taxon>Alphaproteobacteria</taxon>
        <taxon>Rhodospirillales</taxon>
        <taxon>Thalassospiraceae</taxon>
        <taxon>Thalassospira</taxon>
    </lineage>
</organism>
<dbReference type="Pfam" id="PF00571">
    <property type="entry name" value="CBS"/>
    <property type="match status" value="2"/>
</dbReference>
<dbReference type="SUPFAM" id="SSF54631">
    <property type="entry name" value="CBS-domain pair"/>
    <property type="match status" value="1"/>
</dbReference>
<evidence type="ECO:0000313" key="4">
    <source>
        <dbReference type="EMBL" id="AUG54858.1"/>
    </source>
</evidence>
<dbReference type="InterPro" id="IPR058581">
    <property type="entry name" value="TM_HPP"/>
</dbReference>
<evidence type="ECO:0000259" key="3">
    <source>
        <dbReference type="PROSITE" id="PS51371"/>
    </source>
</evidence>
<dbReference type="InterPro" id="IPR000644">
    <property type="entry name" value="CBS_dom"/>
</dbReference>
<dbReference type="InterPro" id="IPR007065">
    <property type="entry name" value="HPP"/>
</dbReference>
<evidence type="ECO:0000256" key="2">
    <source>
        <dbReference type="SAM" id="Phobius"/>
    </source>
</evidence>
<feature type="transmembrane region" description="Helical" evidence="2">
    <location>
        <begin position="73"/>
        <end position="94"/>
    </location>
</feature>
<reference evidence="4 5" key="1">
    <citation type="submission" date="2017-10" db="EMBL/GenBank/DDBJ databases">
        <title>Biodiversity and function of Thalassospira species in the particle-attached aromatic-hydrocarbon-degrading consortia from the surface seawater of the China South Sea.</title>
        <authorList>
            <person name="Dong C."/>
            <person name="Liu R."/>
            <person name="Shao Z."/>
        </authorList>
    </citation>
    <scope>NUCLEOTIDE SEQUENCE [LARGE SCALE GENOMIC DNA]</scope>
    <source>
        <strain evidence="4 5">CSC3H3</strain>
    </source>
</reference>
<dbReference type="Pfam" id="PF04982">
    <property type="entry name" value="TM_HPP"/>
    <property type="match status" value="1"/>
</dbReference>
<protein>
    <recommendedName>
        <fullName evidence="3">CBS domain-containing protein</fullName>
    </recommendedName>
</protein>